<dbReference type="Proteomes" id="UP000501690">
    <property type="component" value="Linkage Group LG9"/>
</dbReference>
<name>A0A4D6N487_VIGUN</name>
<dbReference type="EMBL" id="CP039353">
    <property type="protein sequence ID" value="QCE06837.1"/>
    <property type="molecule type" value="Genomic_DNA"/>
</dbReference>
<gene>
    <name evidence="2" type="ORF">DEO72_LG9g1851</name>
</gene>
<protein>
    <submittedName>
        <fullName evidence="2">Uncharacterized protein</fullName>
    </submittedName>
</protein>
<evidence type="ECO:0000313" key="2">
    <source>
        <dbReference type="EMBL" id="QCE06837.1"/>
    </source>
</evidence>
<feature type="region of interest" description="Disordered" evidence="1">
    <location>
        <begin position="94"/>
        <end position="115"/>
    </location>
</feature>
<proteinExistence type="predicted"/>
<sequence length="115" mass="12488">MTDVPNIVNHVKSLIEPVEIAECSDKSMIDIEGDSSIGITVELYGKAVCNLVVDHENDIMSLSATADNEPENDVLKTPTKKIMATNMDCCDSSQDIDSGQLSSTKSIKTIKKEKN</sequence>
<dbReference type="AlphaFoldDB" id="A0A4D6N487"/>
<organism evidence="2 3">
    <name type="scientific">Vigna unguiculata</name>
    <name type="common">Cowpea</name>
    <dbReference type="NCBI Taxonomy" id="3917"/>
    <lineage>
        <taxon>Eukaryota</taxon>
        <taxon>Viridiplantae</taxon>
        <taxon>Streptophyta</taxon>
        <taxon>Embryophyta</taxon>
        <taxon>Tracheophyta</taxon>
        <taxon>Spermatophyta</taxon>
        <taxon>Magnoliopsida</taxon>
        <taxon>eudicotyledons</taxon>
        <taxon>Gunneridae</taxon>
        <taxon>Pentapetalae</taxon>
        <taxon>rosids</taxon>
        <taxon>fabids</taxon>
        <taxon>Fabales</taxon>
        <taxon>Fabaceae</taxon>
        <taxon>Papilionoideae</taxon>
        <taxon>50 kb inversion clade</taxon>
        <taxon>NPAAA clade</taxon>
        <taxon>indigoferoid/millettioid clade</taxon>
        <taxon>Phaseoleae</taxon>
        <taxon>Vigna</taxon>
    </lineage>
</organism>
<keyword evidence="3" id="KW-1185">Reference proteome</keyword>
<evidence type="ECO:0000313" key="3">
    <source>
        <dbReference type="Proteomes" id="UP000501690"/>
    </source>
</evidence>
<reference evidence="2 3" key="1">
    <citation type="submission" date="2019-04" db="EMBL/GenBank/DDBJ databases">
        <title>An improved genome assembly and genetic linkage map for asparagus bean, Vigna unguiculata ssp. sesquipedialis.</title>
        <authorList>
            <person name="Xia Q."/>
            <person name="Zhang R."/>
            <person name="Dong Y."/>
        </authorList>
    </citation>
    <scope>NUCLEOTIDE SEQUENCE [LARGE SCALE GENOMIC DNA]</scope>
    <source>
        <tissue evidence="2">Leaf</tissue>
    </source>
</reference>
<evidence type="ECO:0000256" key="1">
    <source>
        <dbReference type="SAM" id="MobiDB-lite"/>
    </source>
</evidence>
<accession>A0A4D6N487</accession>